<dbReference type="Gene3D" id="3.40.50.200">
    <property type="entry name" value="Peptidase S8/S53 domain"/>
    <property type="match status" value="1"/>
</dbReference>
<dbReference type="InterPro" id="IPR008969">
    <property type="entry name" value="CarboxyPept-like_regulatory"/>
</dbReference>
<feature type="domain" description="Peptidase S8/S53" evidence="8">
    <location>
        <begin position="192"/>
        <end position="476"/>
    </location>
</feature>
<dbReference type="SUPFAM" id="SSF117281">
    <property type="entry name" value="Kelch motif"/>
    <property type="match status" value="1"/>
</dbReference>
<evidence type="ECO:0000313" key="9">
    <source>
        <dbReference type="EMBL" id="MBB5786534.1"/>
    </source>
</evidence>
<keyword evidence="3 5" id="KW-0378">Hydrolase</keyword>
<evidence type="ECO:0000256" key="4">
    <source>
        <dbReference type="ARBA" id="ARBA00022825"/>
    </source>
</evidence>
<dbReference type="InterPro" id="IPR006652">
    <property type="entry name" value="Kelch_1"/>
</dbReference>
<dbReference type="Gene3D" id="2.60.40.1120">
    <property type="entry name" value="Carboxypeptidase-like, regulatory domain"/>
    <property type="match status" value="4"/>
</dbReference>
<evidence type="ECO:0000256" key="5">
    <source>
        <dbReference type="PROSITE-ProRule" id="PRU01240"/>
    </source>
</evidence>
<keyword evidence="10" id="KW-1185">Reference proteome</keyword>
<dbReference type="InterPro" id="IPR015915">
    <property type="entry name" value="Kelch-typ_b-propeller"/>
</dbReference>
<dbReference type="InterPro" id="IPR006311">
    <property type="entry name" value="TAT_signal"/>
</dbReference>
<evidence type="ECO:0000256" key="1">
    <source>
        <dbReference type="ARBA" id="ARBA00011073"/>
    </source>
</evidence>
<dbReference type="SUPFAM" id="SSF49464">
    <property type="entry name" value="Carboxypeptidase regulatory domain-like"/>
    <property type="match status" value="2"/>
</dbReference>
<dbReference type="Gene3D" id="2.120.10.80">
    <property type="entry name" value="Kelch-type beta propeller"/>
    <property type="match status" value="2"/>
</dbReference>
<dbReference type="Pfam" id="PF24681">
    <property type="entry name" value="Kelch_KLHDC2_KLHL20_DRC7"/>
    <property type="match status" value="1"/>
</dbReference>
<proteinExistence type="inferred from homology"/>
<dbReference type="Proteomes" id="UP000542813">
    <property type="component" value="Unassembled WGS sequence"/>
</dbReference>
<dbReference type="PANTHER" id="PTHR43399:SF4">
    <property type="entry name" value="CELL WALL-ASSOCIATED PROTEASE"/>
    <property type="match status" value="1"/>
</dbReference>
<evidence type="ECO:0000256" key="2">
    <source>
        <dbReference type="ARBA" id="ARBA00022670"/>
    </source>
</evidence>
<accession>A0A7W9GMK9</accession>
<feature type="region of interest" description="Disordered" evidence="6">
    <location>
        <begin position="963"/>
        <end position="1000"/>
    </location>
</feature>
<organism evidence="9 10">
    <name type="scientific">Jiangella mangrovi</name>
    <dbReference type="NCBI Taxonomy" id="1524084"/>
    <lineage>
        <taxon>Bacteria</taxon>
        <taxon>Bacillati</taxon>
        <taxon>Actinomycetota</taxon>
        <taxon>Actinomycetes</taxon>
        <taxon>Jiangellales</taxon>
        <taxon>Jiangellaceae</taxon>
        <taxon>Jiangella</taxon>
    </lineage>
</organism>
<dbReference type="InterPro" id="IPR023828">
    <property type="entry name" value="Peptidase_S8_Ser-AS"/>
</dbReference>
<protein>
    <submittedName>
        <fullName evidence="9">Subtilisin family serine protease/N-acetylneuraminic acid mutarotase</fullName>
    </submittedName>
</protein>
<dbReference type="InterPro" id="IPR015500">
    <property type="entry name" value="Peptidase_S8_subtilisin-rel"/>
</dbReference>
<dbReference type="InterPro" id="IPR051048">
    <property type="entry name" value="Peptidase_S8/S53_subtilisin"/>
</dbReference>
<name>A0A7W9GMK9_9ACTN</name>
<dbReference type="InterPro" id="IPR013784">
    <property type="entry name" value="Carb-bd-like_fold"/>
</dbReference>
<dbReference type="PRINTS" id="PR00723">
    <property type="entry name" value="SUBTILISIN"/>
</dbReference>
<feature type="region of interest" description="Disordered" evidence="6">
    <location>
        <begin position="26"/>
        <end position="49"/>
    </location>
</feature>
<evidence type="ECO:0000256" key="6">
    <source>
        <dbReference type="SAM" id="MobiDB-lite"/>
    </source>
</evidence>
<comment type="similarity">
    <text evidence="1 5">Belongs to the peptidase S8 family.</text>
</comment>
<dbReference type="PROSITE" id="PS51318">
    <property type="entry name" value="TAT"/>
    <property type="match status" value="1"/>
</dbReference>
<evidence type="ECO:0000313" key="10">
    <source>
        <dbReference type="Proteomes" id="UP000542813"/>
    </source>
</evidence>
<dbReference type="PROSITE" id="PS00137">
    <property type="entry name" value="SUBTILASE_HIS"/>
    <property type="match status" value="1"/>
</dbReference>
<dbReference type="PANTHER" id="PTHR43399">
    <property type="entry name" value="SUBTILISIN-RELATED"/>
    <property type="match status" value="1"/>
</dbReference>
<dbReference type="InterPro" id="IPR036852">
    <property type="entry name" value="Peptidase_S8/S53_dom_sf"/>
</dbReference>
<evidence type="ECO:0000259" key="8">
    <source>
        <dbReference type="Pfam" id="PF00082"/>
    </source>
</evidence>
<dbReference type="GO" id="GO:0006508">
    <property type="term" value="P:proteolysis"/>
    <property type="evidence" value="ECO:0007669"/>
    <property type="project" value="UniProtKB-KW"/>
</dbReference>
<dbReference type="SMART" id="SM00612">
    <property type="entry name" value="Kelch"/>
    <property type="match status" value="5"/>
</dbReference>
<reference evidence="9 10" key="1">
    <citation type="submission" date="2020-08" db="EMBL/GenBank/DDBJ databases">
        <title>Sequencing the genomes of 1000 actinobacteria strains.</title>
        <authorList>
            <person name="Klenk H.-P."/>
        </authorList>
    </citation>
    <scope>NUCLEOTIDE SEQUENCE [LARGE SCALE GENOMIC DNA]</scope>
    <source>
        <strain evidence="9 10">DSM 102122</strain>
    </source>
</reference>
<gene>
    <name evidence="9" type="ORF">HD601_001109</name>
</gene>
<evidence type="ECO:0000256" key="7">
    <source>
        <dbReference type="SAM" id="SignalP"/>
    </source>
</evidence>
<feature type="active site" description="Charge relay system" evidence="5">
    <location>
        <position position="421"/>
    </location>
</feature>
<sequence length="1456" mass="150174">MRHDSPRRRWLATALALLSLTAATAAPSAAAPEPAEATPPPQAPEDKLDTTLSRQLDDGATADFLISFEQRADLAAAAAVDDWADRGAAVVEALRRTADRSQRAVRRQLDAAGVEYRAFHASNVIYVVDGTEELATRLAGRTEVAEIEPARTYALPEPRQDVAPLAATAEAVEWGVADIRADDVWADFGTRGESIVVASIDTGVEFDHPALAGQYRGSNGDGTFDHEYNWYDPAKVCAGSTPQPCDNNGHGTHVTGTMTGTGEGAQIGVAPGARWIAAKGCESDGCTDFALLASGEWMLAPTDLDGENPRPDLRPHIVNNSWGGGTTARWYDDLVEAWVAAGIFPAFANGNSGPSCGSAENPGNGAGTYSAGMYDIEHVIDPQSSRGPGFEGETKPDIAAPGVLIRSSLPGGTYASWSGTSMATPHVSGAVALLWSSAPAVIGDIDATRALLDEKAIDTDDTSCGGTPSNNNVFGEGRLNVYAAIEAAPRGDTGVLRGTVTDADGTGLGGVSVAIAGPANRRLSTAPDGTWSVQLPVGDYDVTGSLFGYDDGAGSATVRTGEATTLDLALTARPTATLTGTVTEGSDHGWPLYATITVDGVPDGTYYTDPVDGTYAIELPAGDRYDVTVEALAPGLTPSATSVDLTGAATHDVALAADGYACTAPGYEERDRVVTYTETFDPDTAPPGWSVADHVGNGQVWRFPHDDYNRTGGEGNFASVFSPLYGPDGRQDTDLVSPVIDLTGVDVPALWFRTDYSSDANIGVDLSVDGGATWSTVWSHSGFEGIYEEELQLPIPAAAGQPDVRVRFTFASAYNGWWQVDDVVLGQRNCATVDGGLLTGHVVDANTETPIVGATVTVADPALTVTTVATPDDPGLGDGFFWTFVPGPGEQAFTGARTRYTDATRTVDVAADAVTPVEFALPAGRLDLREDRVDGAVVLGGIATATVTVANDGSAPATLDLTERPGVSAPSATGAGAPVQRVSGTFTAGPELTSSEATGAAGTAVAGEPIAPWALLADYPSPVWDSAVDVLDGRLYSVGGATGSGATSAAYVHDGDGEWEPIAPLPRARQRPMGGFLHGRFYAAGGWSSTGATRVDVDVYDPRTDTWSPGPAMPKAVTSAGSAVLDDMLYVVGGCPGDCGSTDVLRLDAAAGRWEQVADYPEETALVSCGAIDHKLYCAGGARGEGLNELTSTYVYDPAADSWTELAELPIGLWGSAYAAADGRLIVSGGVTDDAGVVTNEGFAYDPATDTWAPIPNAPQPVYRAGSACGFHTVGGSTGPGTTSATAVLPGWANCGSGDAVGWLAADPPTLTLAPGEAAEVTLTFDASALEQPGAVSAALVLRDDTPYDAAAVPVHLTVSAPSTWGRLTGTALGRSCAGATAPLPGAVVQLDGATGSRTLVAGPDGRYATWFDRAANPVDAVVVKSGYQPQTAELRVRAGRDTVRDFTLRQTGCGR</sequence>
<feature type="active site" description="Charge relay system" evidence="5">
    <location>
        <position position="201"/>
    </location>
</feature>
<dbReference type="GO" id="GO:0004252">
    <property type="term" value="F:serine-type endopeptidase activity"/>
    <property type="evidence" value="ECO:0007669"/>
    <property type="project" value="UniProtKB-UniRule"/>
</dbReference>
<dbReference type="PROSITE" id="PS51892">
    <property type="entry name" value="SUBTILASE"/>
    <property type="match status" value="1"/>
</dbReference>
<keyword evidence="2 5" id="KW-0645">Protease</keyword>
<dbReference type="GO" id="GO:0030246">
    <property type="term" value="F:carbohydrate binding"/>
    <property type="evidence" value="ECO:0007669"/>
    <property type="project" value="InterPro"/>
</dbReference>
<dbReference type="PROSITE" id="PS00138">
    <property type="entry name" value="SUBTILASE_SER"/>
    <property type="match status" value="1"/>
</dbReference>
<keyword evidence="4 5" id="KW-0720">Serine protease</keyword>
<dbReference type="EMBL" id="JACHMM010000001">
    <property type="protein sequence ID" value="MBB5786534.1"/>
    <property type="molecule type" value="Genomic_DNA"/>
</dbReference>
<dbReference type="InterPro" id="IPR000209">
    <property type="entry name" value="Peptidase_S8/S53_dom"/>
</dbReference>
<evidence type="ECO:0000256" key="3">
    <source>
        <dbReference type="ARBA" id="ARBA00022801"/>
    </source>
</evidence>
<feature type="active site" description="Charge relay system" evidence="5">
    <location>
        <position position="250"/>
    </location>
</feature>
<feature type="chain" id="PRO_5031162652" evidence="7">
    <location>
        <begin position="26"/>
        <end position="1456"/>
    </location>
</feature>
<dbReference type="SUPFAM" id="SSF52743">
    <property type="entry name" value="Subtilisin-like"/>
    <property type="match status" value="1"/>
</dbReference>
<dbReference type="RefSeq" id="WP_184820041.1">
    <property type="nucleotide sequence ID" value="NZ_JACHMM010000001.1"/>
</dbReference>
<dbReference type="Gene3D" id="2.60.120.260">
    <property type="entry name" value="Galactose-binding domain-like"/>
    <property type="match status" value="1"/>
</dbReference>
<dbReference type="Pfam" id="PF00082">
    <property type="entry name" value="Peptidase_S8"/>
    <property type="match status" value="1"/>
</dbReference>
<keyword evidence="7" id="KW-0732">Signal</keyword>
<dbReference type="SUPFAM" id="SSF49452">
    <property type="entry name" value="Starch-binding domain-like"/>
    <property type="match status" value="1"/>
</dbReference>
<dbReference type="Pfam" id="PF13620">
    <property type="entry name" value="CarboxypepD_reg"/>
    <property type="match status" value="1"/>
</dbReference>
<feature type="signal peptide" evidence="7">
    <location>
        <begin position="1"/>
        <end position="25"/>
    </location>
</feature>
<comment type="caution">
    <text evidence="9">The sequence shown here is derived from an EMBL/GenBank/DDBJ whole genome shotgun (WGS) entry which is preliminary data.</text>
</comment>
<feature type="compositionally biased region" description="Low complexity" evidence="6">
    <location>
        <begin position="26"/>
        <end position="36"/>
    </location>
</feature>
<dbReference type="InterPro" id="IPR022398">
    <property type="entry name" value="Peptidase_S8_His-AS"/>
</dbReference>